<dbReference type="Gene3D" id="1.20.1250.20">
    <property type="entry name" value="MFS general substrate transporter like domains"/>
    <property type="match status" value="1"/>
</dbReference>
<evidence type="ECO:0000313" key="7">
    <source>
        <dbReference type="EMBL" id="SCL54548.1"/>
    </source>
</evidence>
<keyword evidence="5" id="KW-0472">Membrane</keyword>
<dbReference type="SUPFAM" id="SSF103473">
    <property type="entry name" value="MFS general substrate transporter"/>
    <property type="match status" value="1"/>
</dbReference>
<dbReference type="RefSeq" id="WP_229688487.1">
    <property type="nucleotide sequence ID" value="NZ_BMMJ01000009.1"/>
</dbReference>
<evidence type="ECO:0000256" key="4">
    <source>
        <dbReference type="ARBA" id="ARBA00022989"/>
    </source>
</evidence>
<dbReference type="Pfam" id="PF00083">
    <property type="entry name" value="Sugar_tr"/>
    <property type="match status" value="1"/>
</dbReference>
<proteinExistence type="predicted"/>
<dbReference type="AlphaFoldDB" id="A0A1C6UKN9"/>
<dbReference type="CDD" id="cd17316">
    <property type="entry name" value="MFS_SV2_like"/>
    <property type="match status" value="1"/>
</dbReference>
<dbReference type="InterPro" id="IPR005828">
    <property type="entry name" value="MFS_sugar_transport-like"/>
</dbReference>
<comment type="subcellular location">
    <subcellularLocation>
        <location evidence="1">Cell membrane</location>
        <topology evidence="1">Multi-pass membrane protein</topology>
    </subcellularLocation>
</comment>
<dbReference type="InterPro" id="IPR036259">
    <property type="entry name" value="MFS_trans_sf"/>
</dbReference>
<feature type="domain" description="Major facilitator superfamily (MFS) profile" evidence="6">
    <location>
        <begin position="34"/>
        <end position="450"/>
    </location>
</feature>
<evidence type="ECO:0000259" key="6">
    <source>
        <dbReference type="PROSITE" id="PS50850"/>
    </source>
</evidence>
<evidence type="ECO:0000256" key="1">
    <source>
        <dbReference type="ARBA" id="ARBA00004651"/>
    </source>
</evidence>
<dbReference type="PROSITE" id="PS00217">
    <property type="entry name" value="SUGAR_TRANSPORT_2"/>
    <property type="match status" value="1"/>
</dbReference>
<evidence type="ECO:0000313" key="8">
    <source>
        <dbReference type="Proteomes" id="UP000198937"/>
    </source>
</evidence>
<evidence type="ECO:0000256" key="5">
    <source>
        <dbReference type="ARBA" id="ARBA00023136"/>
    </source>
</evidence>
<dbReference type="InterPro" id="IPR020846">
    <property type="entry name" value="MFS_dom"/>
</dbReference>
<keyword evidence="8" id="KW-1185">Reference proteome</keyword>
<dbReference type="PANTHER" id="PTHR23511:SF34">
    <property type="entry name" value="SYNAPTIC VESICLE GLYCOPROTEIN 2"/>
    <property type="match status" value="1"/>
</dbReference>
<dbReference type="InterPro" id="IPR005829">
    <property type="entry name" value="Sugar_transporter_CS"/>
</dbReference>
<sequence length="470" mass="50270">MPKNSTPVHRPAADTGSIGTRLDRMPIVSSHRTMTMLIGVGLFFDYFDSNLSGTVSKVLQLEFGVGGTSLKLFLASGFIGQFFGSILLGRLSDLVGRRRAFMINLLLYSSFTLLGAFSPNATWLIVTRFLAGVGIGAEQTLADCYLAEMLPAKRRGRFIAWAYSLAFCGVPAVGFAALWLAPRTILGLAGWRWVFILGALGTALIWVLRRRLVESPRWLAEQGRVAEADAIVRRMEAEAGLPTTTAPVSDVPVRRSPTPGYRVLFSAPYRRRTIMLWTFCLLSVTAYYGFGTLAPQVLAVKGFDVVQGLGYTALSFLGYPVGSLLAVPVLDRFERRTVICVSAALMAASGIGFGLATNVTMVVVFGFGYTLLSNVFSTASHVYLAEQYPTGFRTTAAGAAYSLSRLSAALLPFVLLPVLTGAGAGWLFTVIAGCVAVMIATVLALGGRTTGTSVDLPAPPAQQPTPAGRH</sequence>
<dbReference type="STRING" id="683228.GA0070617_2695"/>
<organism evidence="7 8">
    <name type="scientific">Micromonospora yangpuensis</name>
    <dbReference type="NCBI Taxonomy" id="683228"/>
    <lineage>
        <taxon>Bacteria</taxon>
        <taxon>Bacillati</taxon>
        <taxon>Actinomycetota</taxon>
        <taxon>Actinomycetes</taxon>
        <taxon>Micromonosporales</taxon>
        <taxon>Micromonosporaceae</taxon>
        <taxon>Micromonospora</taxon>
    </lineage>
</organism>
<dbReference type="PANTHER" id="PTHR23511">
    <property type="entry name" value="SYNAPTIC VESICLE GLYCOPROTEIN 2"/>
    <property type="match status" value="1"/>
</dbReference>
<keyword evidence="3" id="KW-0812">Transmembrane</keyword>
<evidence type="ECO:0000256" key="3">
    <source>
        <dbReference type="ARBA" id="ARBA00022692"/>
    </source>
</evidence>
<dbReference type="Proteomes" id="UP000198937">
    <property type="component" value="Unassembled WGS sequence"/>
</dbReference>
<dbReference type="GO" id="GO:0005886">
    <property type="term" value="C:plasma membrane"/>
    <property type="evidence" value="ECO:0007669"/>
    <property type="project" value="UniProtKB-SubCell"/>
</dbReference>
<keyword evidence="2" id="KW-0813">Transport</keyword>
<dbReference type="EMBL" id="FMIA01000002">
    <property type="protein sequence ID" value="SCL54548.1"/>
    <property type="molecule type" value="Genomic_DNA"/>
</dbReference>
<name>A0A1C6UKN9_9ACTN</name>
<protein>
    <submittedName>
        <fullName evidence="7">MFS transporter, putative metabolite:H+ symporter</fullName>
    </submittedName>
</protein>
<keyword evidence="4" id="KW-1133">Transmembrane helix</keyword>
<reference evidence="7 8" key="1">
    <citation type="submission" date="2016-06" db="EMBL/GenBank/DDBJ databases">
        <authorList>
            <person name="Kjaerup R.B."/>
            <person name="Dalgaard T.S."/>
            <person name="Juul-Madsen H.R."/>
        </authorList>
    </citation>
    <scope>NUCLEOTIDE SEQUENCE [LARGE SCALE GENOMIC DNA]</scope>
    <source>
        <strain evidence="7 8">DSM 45577</strain>
    </source>
</reference>
<dbReference type="GO" id="GO:0022857">
    <property type="term" value="F:transmembrane transporter activity"/>
    <property type="evidence" value="ECO:0007669"/>
    <property type="project" value="InterPro"/>
</dbReference>
<gene>
    <name evidence="7" type="ORF">GA0070617_2695</name>
</gene>
<dbReference type="PROSITE" id="PS50850">
    <property type="entry name" value="MFS"/>
    <property type="match status" value="1"/>
</dbReference>
<accession>A0A1C6UKN9</accession>
<evidence type="ECO:0000256" key="2">
    <source>
        <dbReference type="ARBA" id="ARBA00022448"/>
    </source>
</evidence>